<accession>A0A4W5R5R2</accession>
<dbReference type="Proteomes" id="UP000314982">
    <property type="component" value="Unassembled WGS sequence"/>
</dbReference>
<keyword evidence="1" id="KW-0732">Signal</keyword>
<sequence>MLAFFSCPRLSFSPFHSFCDPLLCVYLPPSFLCCSGLFCNMSIDPIGTCWPKSTAGQWVSRPCPEMFYGVKYNTTSE</sequence>
<keyword evidence="4" id="KW-1185">Reference proteome</keyword>
<dbReference type="SUPFAM" id="SSF111418">
    <property type="entry name" value="Hormone receptor domain"/>
    <property type="match status" value="1"/>
</dbReference>
<dbReference type="InterPro" id="IPR036445">
    <property type="entry name" value="GPCR_2_extracell_dom_sf"/>
</dbReference>
<evidence type="ECO:0000313" key="4">
    <source>
        <dbReference type="Proteomes" id="UP000314982"/>
    </source>
</evidence>
<evidence type="ECO:0000256" key="1">
    <source>
        <dbReference type="ARBA" id="ARBA00022729"/>
    </source>
</evidence>
<dbReference type="Gene3D" id="4.10.1240.10">
    <property type="entry name" value="GPCR, family 2, extracellular hormone receptor domain"/>
    <property type="match status" value="1"/>
</dbReference>
<reference evidence="4" key="1">
    <citation type="submission" date="2018-06" db="EMBL/GenBank/DDBJ databases">
        <title>Genome assembly of Danube salmon.</title>
        <authorList>
            <person name="Macqueen D.J."/>
            <person name="Gundappa M.K."/>
        </authorList>
    </citation>
    <scope>NUCLEOTIDE SEQUENCE [LARGE SCALE GENOMIC DNA]</scope>
</reference>
<evidence type="ECO:0000313" key="3">
    <source>
        <dbReference type="Ensembl" id="ENSHHUP00000083902.1"/>
    </source>
</evidence>
<dbReference type="PROSITE" id="PS00649">
    <property type="entry name" value="G_PROTEIN_RECEP_F2_1"/>
    <property type="match status" value="1"/>
</dbReference>
<dbReference type="InterPro" id="IPR001879">
    <property type="entry name" value="GPCR_2_extracellular_dom"/>
</dbReference>
<feature type="domain" description="G-protein coupled receptors family 2 profile 1" evidence="2">
    <location>
        <begin position="18"/>
        <end position="77"/>
    </location>
</feature>
<dbReference type="GO" id="GO:0004930">
    <property type="term" value="F:G protein-coupled receptor activity"/>
    <property type="evidence" value="ECO:0007669"/>
    <property type="project" value="InterPro"/>
</dbReference>
<reference evidence="3" key="3">
    <citation type="submission" date="2025-09" db="UniProtKB">
        <authorList>
            <consortium name="Ensembl"/>
        </authorList>
    </citation>
    <scope>IDENTIFICATION</scope>
</reference>
<dbReference type="Pfam" id="PF02793">
    <property type="entry name" value="HRM"/>
    <property type="match status" value="1"/>
</dbReference>
<organism evidence="3 4">
    <name type="scientific">Hucho hucho</name>
    <name type="common">huchen</name>
    <dbReference type="NCBI Taxonomy" id="62062"/>
    <lineage>
        <taxon>Eukaryota</taxon>
        <taxon>Metazoa</taxon>
        <taxon>Chordata</taxon>
        <taxon>Craniata</taxon>
        <taxon>Vertebrata</taxon>
        <taxon>Euteleostomi</taxon>
        <taxon>Actinopterygii</taxon>
        <taxon>Neopterygii</taxon>
        <taxon>Teleostei</taxon>
        <taxon>Protacanthopterygii</taxon>
        <taxon>Salmoniformes</taxon>
        <taxon>Salmonidae</taxon>
        <taxon>Salmoninae</taxon>
        <taxon>Hucho</taxon>
    </lineage>
</organism>
<dbReference type="PROSITE" id="PS50227">
    <property type="entry name" value="G_PROTEIN_RECEP_F2_3"/>
    <property type="match status" value="1"/>
</dbReference>
<dbReference type="GeneTree" id="ENSGT00940000174427"/>
<dbReference type="Ensembl" id="ENSHHUT00000086536.1">
    <property type="protein sequence ID" value="ENSHHUP00000083902.1"/>
    <property type="gene ID" value="ENSHHUG00000048666.1"/>
</dbReference>
<reference evidence="3" key="2">
    <citation type="submission" date="2025-08" db="UniProtKB">
        <authorList>
            <consortium name="Ensembl"/>
        </authorList>
    </citation>
    <scope>IDENTIFICATION</scope>
</reference>
<name>A0A4W5R5R2_9TELE</name>
<dbReference type="InterPro" id="IPR017983">
    <property type="entry name" value="GPCR_2_secretin-like_CS"/>
</dbReference>
<dbReference type="InterPro" id="IPR003051">
    <property type="entry name" value="GPCR_2_CRF_rcpt"/>
</dbReference>
<proteinExistence type="predicted"/>
<dbReference type="GO" id="GO:0016020">
    <property type="term" value="C:membrane"/>
    <property type="evidence" value="ECO:0007669"/>
    <property type="project" value="InterPro"/>
</dbReference>
<dbReference type="PRINTS" id="PR01279">
    <property type="entry name" value="CRFRECEPTOR"/>
</dbReference>
<dbReference type="STRING" id="62062.ENSHHUP00000083902"/>
<evidence type="ECO:0000259" key="2">
    <source>
        <dbReference type="PROSITE" id="PS50227"/>
    </source>
</evidence>
<dbReference type="AlphaFoldDB" id="A0A4W5R5R2"/>
<protein>
    <recommendedName>
        <fullName evidence="2">G-protein coupled receptors family 2 profile 1 domain-containing protein</fullName>
    </recommendedName>
</protein>